<evidence type="ECO:0000256" key="1">
    <source>
        <dbReference type="SAM" id="Phobius"/>
    </source>
</evidence>
<feature type="transmembrane region" description="Helical" evidence="1">
    <location>
        <begin position="12"/>
        <end position="31"/>
    </location>
</feature>
<dbReference type="Proteomes" id="UP000565468">
    <property type="component" value="Unassembled WGS sequence"/>
</dbReference>
<keyword evidence="3" id="KW-1185">Reference proteome</keyword>
<dbReference type="AlphaFoldDB" id="A0A848M3Z2"/>
<accession>A0A848M3Z2</accession>
<dbReference type="EMBL" id="JABBPN010000004">
    <property type="protein sequence ID" value="NMO95505.1"/>
    <property type="molecule type" value="Genomic_DNA"/>
</dbReference>
<evidence type="ECO:0000313" key="3">
    <source>
        <dbReference type="Proteomes" id="UP000565468"/>
    </source>
</evidence>
<gene>
    <name evidence="2" type="ORF">HII30_06860</name>
</gene>
<evidence type="ECO:0000313" key="2">
    <source>
        <dbReference type="EMBL" id="NMO95505.1"/>
    </source>
</evidence>
<keyword evidence="1" id="KW-0812">Transmembrane</keyword>
<reference evidence="2 3" key="1">
    <citation type="submission" date="2020-04" db="EMBL/GenBank/DDBJ databases">
        <title>Paenibacillus algicola sp. nov., a novel marine bacterium producing alginate lyase.</title>
        <authorList>
            <person name="Huang H."/>
        </authorList>
    </citation>
    <scope>NUCLEOTIDE SEQUENCE [LARGE SCALE GENOMIC DNA]</scope>
    <source>
        <strain evidence="2 3">L7-75</strain>
    </source>
</reference>
<name>A0A848M3Z2_PAELE</name>
<feature type="transmembrane region" description="Helical" evidence="1">
    <location>
        <begin position="37"/>
        <end position="61"/>
    </location>
</feature>
<proteinExistence type="predicted"/>
<keyword evidence="1" id="KW-1133">Transmembrane helix</keyword>
<sequence length="99" mass="11268">MTVKKKSKFKHLVYLIVALGMLIYALPSISFSGGFSWTALFGAVWAGFALLVIASHLHILIGVDDAKQKALDEIRREKMKQWQLKWPEEPKQKNVQISE</sequence>
<keyword evidence="1" id="KW-0472">Membrane</keyword>
<protein>
    <submittedName>
        <fullName evidence="2">Uncharacterized protein</fullName>
    </submittedName>
</protein>
<dbReference type="RefSeq" id="WP_169504280.1">
    <property type="nucleotide sequence ID" value="NZ_JABBPN010000004.1"/>
</dbReference>
<comment type="caution">
    <text evidence="2">The sequence shown here is derived from an EMBL/GenBank/DDBJ whole genome shotgun (WGS) entry which is preliminary data.</text>
</comment>
<organism evidence="2 3">
    <name type="scientific">Paenibacillus lemnae</name>
    <dbReference type="NCBI Taxonomy" id="1330551"/>
    <lineage>
        <taxon>Bacteria</taxon>
        <taxon>Bacillati</taxon>
        <taxon>Bacillota</taxon>
        <taxon>Bacilli</taxon>
        <taxon>Bacillales</taxon>
        <taxon>Paenibacillaceae</taxon>
        <taxon>Paenibacillus</taxon>
    </lineage>
</organism>